<comment type="caution">
    <text evidence="2">The sequence shown here is derived from an EMBL/GenBank/DDBJ whole genome shotgun (WGS) entry which is preliminary data.</text>
</comment>
<dbReference type="Proteomes" id="UP000663868">
    <property type="component" value="Unassembled WGS sequence"/>
</dbReference>
<accession>A0A820PGF4</accession>
<organism evidence="2 3">
    <name type="scientific">Adineta steineri</name>
    <dbReference type="NCBI Taxonomy" id="433720"/>
    <lineage>
        <taxon>Eukaryota</taxon>
        <taxon>Metazoa</taxon>
        <taxon>Spiralia</taxon>
        <taxon>Gnathifera</taxon>
        <taxon>Rotifera</taxon>
        <taxon>Eurotatoria</taxon>
        <taxon>Bdelloidea</taxon>
        <taxon>Adinetida</taxon>
        <taxon>Adinetidae</taxon>
        <taxon>Adineta</taxon>
    </lineage>
</organism>
<evidence type="ECO:0000256" key="1">
    <source>
        <dbReference type="SAM" id="MobiDB-lite"/>
    </source>
</evidence>
<dbReference type="AlphaFoldDB" id="A0A820PGF4"/>
<feature type="region of interest" description="Disordered" evidence="1">
    <location>
        <begin position="71"/>
        <end position="99"/>
    </location>
</feature>
<dbReference type="EMBL" id="CAJOBB010025160">
    <property type="protein sequence ID" value="CAF4406491.1"/>
    <property type="molecule type" value="Genomic_DNA"/>
</dbReference>
<sequence>MQLRDQDEENHDQNENNDHSGSKKDASDNNTGDEPIRKSEVEVLQEEAADFLEHANKNSRIIEELLEKDIELTKSSKPTDPRSGKHQSPKMTSEQDEGE</sequence>
<name>A0A820PGF4_9BILA</name>
<proteinExistence type="predicted"/>
<feature type="compositionally biased region" description="Acidic residues" evidence="1">
    <location>
        <begin position="1"/>
        <end position="10"/>
    </location>
</feature>
<feature type="compositionally biased region" description="Basic and acidic residues" evidence="1">
    <location>
        <begin position="11"/>
        <end position="27"/>
    </location>
</feature>
<evidence type="ECO:0000313" key="2">
    <source>
        <dbReference type="EMBL" id="CAF4406491.1"/>
    </source>
</evidence>
<gene>
    <name evidence="2" type="ORF">KXQ929_LOCUS51328</name>
</gene>
<feature type="non-terminal residue" evidence="2">
    <location>
        <position position="1"/>
    </location>
</feature>
<protein>
    <submittedName>
        <fullName evidence="2">Uncharacterized protein</fullName>
    </submittedName>
</protein>
<reference evidence="2" key="1">
    <citation type="submission" date="2021-02" db="EMBL/GenBank/DDBJ databases">
        <authorList>
            <person name="Nowell W R."/>
        </authorList>
    </citation>
    <scope>NUCLEOTIDE SEQUENCE</scope>
</reference>
<feature type="region of interest" description="Disordered" evidence="1">
    <location>
        <begin position="1"/>
        <end position="42"/>
    </location>
</feature>
<evidence type="ECO:0000313" key="3">
    <source>
        <dbReference type="Proteomes" id="UP000663868"/>
    </source>
</evidence>
<feature type="compositionally biased region" description="Basic and acidic residues" evidence="1">
    <location>
        <begin position="71"/>
        <end position="83"/>
    </location>
</feature>